<proteinExistence type="predicted"/>
<organism evidence="1 2">
    <name type="scientific">Helianthus annuus</name>
    <name type="common">Common sunflower</name>
    <dbReference type="NCBI Taxonomy" id="4232"/>
    <lineage>
        <taxon>Eukaryota</taxon>
        <taxon>Viridiplantae</taxon>
        <taxon>Streptophyta</taxon>
        <taxon>Embryophyta</taxon>
        <taxon>Tracheophyta</taxon>
        <taxon>Spermatophyta</taxon>
        <taxon>Magnoliopsida</taxon>
        <taxon>eudicotyledons</taxon>
        <taxon>Gunneridae</taxon>
        <taxon>Pentapetalae</taxon>
        <taxon>asterids</taxon>
        <taxon>campanulids</taxon>
        <taxon>Asterales</taxon>
        <taxon>Asteraceae</taxon>
        <taxon>Asteroideae</taxon>
        <taxon>Heliantheae alliance</taxon>
        <taxon>Heliantheae</taxon>
        <taxon>Helianthus</taxon>
    </lineage>
</organism>
<dbReference type="AlphaFoldDB" id="A0A9K3ICI2"/>
<comment type="caution">
    <text evidence="1">The sequence shown here is derived from an EMBL/GenBank/DDBJ whole genome shotgun (WGS) entry which is preliminary data.</text>
</comment>
<sequence>MLHIVELKAWSSNSNLLQNHLQKHISSTLFTLPLTLFIHKTICITINSMPQIK</sequence>
<dbReference type="Gramene" id="mRNA:HanXRQr2_Chr08g0326331">
    <property type="protein sequence ID" value="CDS:HanXRQr2_Chr08g0326331.1"/>
    <property type="gene ID" value="HanXRQr2_Chr08g0326331"/>
</dbReference>
<evidence type="ECO:0000313" key="1">
    <source>
        <dbReference type="EMBL" id="KAF5794282.1"/>
    </source>
</evidence>
<dbReference type="Proteomes" id="UP000215914">
    <property type="component" value="Unassembled WGS sequence"/>
</dbReference>
<gene>
    <name evidence="1" type="ORF">HanXRQr2_Chr08g0326331</name>
</gene>
<protein>
    <submittedName>
        <fullName evidence="1">Uncharacterized protein</fullName>
    </submittedName>
</protein>
<accession>A0A9K3ICI2</accession>
<dbReference type="EMBL" id="MNCJ02000323">
    <property type="protein sequence ID" value="KAF5794282.1"/>
    <property type="molecule type" value="Genomic_DNA"/>
</dbReference>
<keyword evidence="2" id="KW-1185">Reference proteome</keyword>
<reference evidence="1" key="1">
    <citation type="journal article" date="2017" name="Nature">
        <title>The sunflower genome provides insights into oil metabolism, flowering and Asterid evolution.</title>
        <authorList>
            <person name="Badouin H."/>
            <person name="Gouzy J."/>
            <person name="Grassa C.J."/>
            <person name="Murat F."/>
            <person name="Staton S.E."/>
            <person name="Cottret L."/>
            <person name="Lelandais-Briere C."/>
            <person name="Owens G.L."/>
            <person name="Carrere S."/>
            <person name="Mayjonade B."/>
            <person name="Legrand L."/>
            <person name="Gill N."/>
            <person name="Kane N.C."/>
            <person name="Bowers J.E."/>
            <person name="Hubner S."/>
            <person name="Bellec A."/>
            <person name="Berard A."/>
            <person name="Berges H."/>
            <person name="Blanchet N."/>
            <person name="Boniface M.C."/>
            <person name="Brunel D."/>
            <person name="Catrice O."/>
            <person name="Chaidir N."/>
            <person name="Claudel C."/>
            <person name="Donnadieu C."/>
            <person name="Faraut T."/>
            <person name="Fievet G."/>
            <person name="Helmstetter N."/>
            <person name="King M."/>
            <person name="Knapp S.J."/>
            <person name="Lai Z."/>
            <person name="Le Paslier M.C."/>
            <person name="Lippi Y."/>
            <person name="Lorenzon L."/>
            <person name="Mandel J.R."/>
            <person name="Marage G."/>
            <person name="Marchand G."/>
            <person name="Marquand E."/>
            <person name="Bret-Mestries E."/>
            <person name="Morien E."/>
            <person name="Nambeesan S."/>
            <person name="Nguyen T."/>
            <person name="Pegot-Espagnet P."/>
            <person name="Pouilly N."/>
            <person name="Raftis F."/>
            <person name="Sallet E."/>
            <person name="Schiex T."/>
            <person name="Thomas J."/>
            <person name="Vandecasteele C."/>
            <person name="Vares D."/>
            <person name="Vear F."/>
            <person name="Vautrin S."/>
            <person name="Crespi M."/>
            <person name="Mangin B."/>
            <person name="Burke J.M."/>
            <person name="Salse J."/>
            <person name="Munos S."/>
            <person name="Vincourt P."/>
            <person name="Rieseberg L.H."/>
            <person name="Langlade N.B."/>
        </authorList>
    </citation>
    <scope>NUCLEOTIDE SEQUENCE</scope>
    <source>
        <tissue evidence="1">Leaves</tissue>
    </source>
</reference>
<name>A0A9K3ICI2_HELAN</name>
<evidence type="ECO:0000313" key="2">
    <source>
        <dbReference type="Proteomes" id="UP000215914"/>
    </source>
</evidence>
<reference evidence="1" key="2">
    <citation type="submission" date="2020-06" db="EMBL/GenBank/DDBJ databases">
        <title>Helianthus annuus Genome sequencing and assembly Release 2.</title>
        <authorList>
            <person name="Gouzy J."/>
            <person name="Langlade N."/>
            <person name="Munos S."/>
        </authorList>
    </citation>
    <scope>NUCLEOTIDE SEQUENCE</scope>
    <source>
        <tissue evidence="1">Leaves</tissue>
    </source>
</reference>